<comment type="caution">
    <text evidence="1">The sequence shown here is derived from an EMBL/GenBank/DDBJ whole genome shotgun (WGS) entry which is preliminary data.</text>
</comment>
<dbReference type="SUPFAM" id="SSF49313">
    <property type="entry name" value="Cadherin-like"/>
    <property type="match status" value="1"/>
</dbReference>
<accession>A0ABP2RZB8</accession>
<protein>
    <submittedName>
        <fullName evidence="1">Hemagglutinin</fullName>
    </submittedName>
</protein>
<reference evidence="1 2" key="1">
    <citation type="journal article" date="2013" name="Genome Announc.">
        <title>Genome Sequence of Rhizobium lupini HPC(L) Isolated from Saline Desert Soil, Kutch (Gujarat).</title>
        <authorList>
            <person name="Agarwal L."/>
            <person name="Purohit H.J."/>
        </authorList>
    </citation>
    <scope>NUCLEOTIDE SEQUENCE [LARGE SCALE GENOMIC DNA]</scope>
    <source>
        <strain evidence="2">HPC(L)</strain>
    </source>
</reference>
<dbReference type="Gene3D" id="2.60.40.10">
    <property type="entry name" value="Immunoglobulins"/>
    <property type="match status" value="1"/>
</dbReference>
<gene>
    <name evidence="1" type="ORF">C241_01779</name>
</gene>
<dbReference type="Pfam" id="PF05345">
    <property type="entry name" value="He_PIG"/>
    <property type="match status" value="1"/>
</dbReference>
<keyword evidence="2" id="KW-1185">Reference proteome</keyword>
<dbReference type="InterPro" id="IPR013783">
    <property type="entry name" value="Ig-like_fold"/>
</dbReference>
<name>A0ABP2RZB8_RHILU</name>
<organism evidence="1 2">
    <name type="scientific">Bradyrhizobium lupini HPC(L)</name>
    <dbReference type="NCBI Taxonomy" id="1229491"/>
    <lineage>
        <taxon>Bacteria</taxon>
        <taxon>Pseudomonadati</taxon>
        <taxon>Pseudomonadota</taxon>
        <taxon>Alphaproteobacteria</taxon>
        <taxon>Hyphomicrobiales</taxon>
        <taxon>Nitrobacteraceae</taxon>
        <taxon>Bradyrhizobium</taxon>
    </lineage>
</organism>
<dbReference type="Proteomes" id="UP000017668">
    <property type="component" value="Unassembled WGS sequence"/>
</dbReference>
<dbReference type="EMBL" id="AMQQ01000003">
    <property type="protein sequence ID" value="EKJ97409.1"/>
    <property type="molecule type" value="Genomic_DNA"/>
</dbReference>
<dbReference type="RefSeq" id="WP_006697369.1">
    <property type="nucleotide sequence ID" value="NZ_AMQQ01000003.1"/>
</dbReference>
<dbReference type="InterPro" id="IPR015919">
    <property type="entry name" value="Cadherin-like_sf"/>
</dbReference>
<proteinExistence type="predicted"/>
<sequence length="194" mass="19016">MDKPIVGFSAADIQLSGTAGATNVAITGSGPSYRVAVTGMSRAGTVTAAIPAGSVMTPAGLPNEASTSSDNSVTYDPVRITPVTISNPVYQQSYGPITLSAGGGTAPHTFAVSAGSLPPGLSLTTNGELSGTPTRSGNFPFTVTATDSTGGTGSQSYTPAIAAPVIEINPTSLPAATYDTAYSQALTASGGATP</sequence>
<evidence type="ECO:0000313" key="2">
    <source>
        <dbReference type="Proteomes" id="UP000017668"/>
    </source>
</evidence>
<evidence type="ECO:0000313" key="1">
    <source>
        <dbReference type="EMBL" id="EKJ97409.1"/>
    </source>
</evidence>